<dbReference type="GO" id="GO:0016491">
    <property type="term" value="F:oxidoreductase activity"/>
    <property type="evidence" value="ECO:0007669"/>
    <property type="project" value="UniProtKB-KW"/>
</dbReference>
<keyword evidence="2" id="KW-1185">Reference proteome</keyword>
<dbReference type="WBParaSite" id="PSAMB.scaffold46size96096.g1036.t1">
    <property type="protein sequence ID" value="PSAMB.scaffold46size96096.g1036.t1"/>
    <property type="gene ID" value="PSAMB.scaffold46size96096.g1036"/>
</dbReference>
<name>A0A914WM57_9BILA</name>
<accession>A0A914WM57</accession>
<proteinExistence type="predicted"/>
<sequence>MRLVCHVPRVLADATLGSKGQRCTAQSRCCLERISLAVSAVSGRILGFVFNPFLFLPGPVSVRQLGVGRLHVVPFNLTQGVNVPAIPVACSCAHELARR</sequence>
<evidence type="ECO:0000313" key="3">
    <source>
        <dbReference type="WBParaSite" id="PSAMB.scaffold46size96096.g1036.t1"/>
    </source>
</evidence>
<evidence type="ECO:0000256" key="1">
    <source>
        <dbReference type="ARBA" id="ARBA00023002"/>
    </source>
</evidence>
<protein>
    <submittedName>
        <fullName evidence="3">Uncharacterized protein</fullName>
    </submittedName>
</protein>
<dbReference type="Proteomes" id="UP000887566">
    <property type="component" value="Unplaced"/>
</dbReference>
<dbReference type="AlphaFoldDB" id="A0A914WM57"/>
<reference evidence="3" key="1">
    <citation type="submission" date="2022-11" db="UniProtKB">
        <authorList>
            <consortium name="WormBaseParasite"/>
        </authorList>
    </citation>
    <scope>IDENTIFICATION</scope>
</reference>
<evidence type="ECO:0000313" key="2">
    <source>
        <dbReference type="Proteomes" id="UP000887566"/>
    </source>
</evidence>
<dbReference type="PROSITE" id="PS00070">
    <property type="entry name" value="ALDEHYDE_DEHYDR_CYS"/>
    <property type="match status" value="1"/>
</dbReference>
<dbReference type="InterPro" id="IPR016160">
    <property type="entry name" value="Ald_DH_CS_CYS"/>
</dbReference>
<organism evidence="2 3">
    <name type="scientific">Plectus sambesii</name>
    <dbReference type="NCBI Taxonomy" id="2011161"/>
    <lineage>
        <taxon>Eukaryota</taxon>
        <taxon>Metazoa</taxon>
        <taxon>Ecdysozoa</taxon>
        <taxon>Nematoda</taxon>
        <taxon>Chromadorea</taxon>
        <taxon>Plectida</taxon>
        <taxon>Plectina</taxon>
        <taxon>Plectoidea</taxon>
        <taxon>Plectidae</taxon>
        <taxon>Plectus</taxon>
    </lineage>
</organism>
<keyword evidence="1" id="KW-0560">Oxidoreductase</keyword>